<protein>
    <submittedName>
        <fullName evidence="6">Transcriptional regulator, GntR family</fullName>
    </submittedName>
</protein>
<dbReference type="GO" id="GO:0003700">
    <property type="term" value="F:DNA-binding transcription factor activity"/>
    <property type="evidence" value="ECO:0007669"/>
    <property type="project" value="InterPro"/>
</dbReference>
<gene>
    <name evidence="6" type="ORF">BRI6_4279</name>
    <name evidence="7" type="ORF">BRI9_4339</name>
    <name evidence="8" type="ORF">IVO3_4337</name>
    <name evidence="9" type="ORF">RAN7_4269</name>
</gene>
<dbReference type="GO" id="GO:0003677">
    <property type="term" value="F:DNA binding"/>
    <property type="evidence" value="ECO:0007669"/>
    <property type="project" value="UniProtKB-KW"/>
</dbReference>
<dbReference type="InterPro" id="IPR000524">
    <property type="entry name" value="Tscrpt_reg_HTH_GntR"/>
</dbReference>
<keyword evidence="3" id="KW-0804">Transcription</keyword>
<evidence type="ECO:0000313" key="8">
    <source>
        <dbReference type="EMBL" id="VFR90061.1"/>
    </source>
</evidence>
<evidence type="ECO:0000313" key="9">
    <source>
        <dbReference type="EMBL" id="VFS33039.1"/>
    </source>
</evidence>
<dbReference type="EMBL" id="CAADIK010000046">
    <property type="protein sequence ID" value="VFR78781.1"/>
    <property type="molecule type" value="Genomic_DNA"/>
</dbReference>
<accession>A0A484RZN8</accession>
<dbReference type="Pfam" id="PF07729">
    <property type="entry name" value="FCD"/>
    <property type="match status" value="1"/>
</dbReference>
<dbReference type="Gene3D" id="1.20.120.530">
    <property type="entry name" value="GntR ligand-binding domain-like"/>
    <property type="match status" value="1"/>
</dbReference>
<keyword evidence="1" id="KW-0805">Transcription regulation</keyword>
<dbReference type="InterPro" id="IPR008920">
    <property type="entry name" value="TF_FadR/GntR_C"/>
</dbReference>
<evidence type="ECO:0000256" key="3">
    <source>
        <dbReference type="ARBA" id="ARBA00023163"/>
    </source>
</evidence>
<evidence type="ECO:0000259" key="5">
    <source>
        <dbReference type="PROSITE" id="PS50949"/>
    </source>
</evidence>
<dbReference type="SMART" id="SM00345">
    <property type="entry name" value="HTH_GNTR"/>
    <property type="match status" value="1"/>
</dbReference>
<sequence>MKKASSPSPSPASVPASKRKTDAAPTPPAAQAKAGRTQPAAPRGRPKLRPVALTGDAAATAASGDEIERRIYDAVVSSVMSQRLKPGTKLPEAALSELFGVGRSVVQKVLQRLAHDHVIELRPNRGAMVAMPSQEEVGQLFEARRQLEAAILPLVAQYATRADFASLRRQLRAEHRAMHDSPQTEWARLASAFHQRLGELSRNPILQRYLNEVISRCSLVVAIFQPPGNATCEHDEHARVVSYLEQGKVAQAVAEMDAHLRALEQHIRLVRPPASIGLADMLGLEPRP</sequence>
<dbReference type="EMBL" id="CAADII010000052">
    <property type="protein sequence ID" value="VFR55782.1"/>
    <property type="molecule type" value="Genomic_DNA"/>
</dbReference>
<dbReference type="CDD" id="cd07377">
    <property type="entry name" value="WHTH_GntR"/>
    <property type="match status" value="1"/>
</dbReference>
<dbReference type="Pfam" id="PF00392">
    <property type="entry name" value="GntR"/>
    <property type="match status" value="1"/>
</dbReference>
<dbReference type="SMART" id="SM00895">
    <property type="entry name" value="FCD"/>
    <property type="match status" value="1"/>
</dbReference>
<feature type="region of interest" description="Disordered" evidence="4">
    <location>
        <begin position="1"/>
        <end position="60"/>
    </location>
</feature>
<dbReference type="AlphaFoldDB" id="A0A484RZN8"/>
<dbReference type="Gene3D" id="1.10.10.10">
    <property type="entry name" value="Winged helix-like DNA-binding domain superfamily/Winged helix DNA-binding domain"/>
    <property type="match status" value="1"/>
</dbReference>
<evidence type="ECO:0000256" key="2">
    <source>
        <dbReference type="ARBA" id="ARBA00023125"/>
    </source>
</evidence>
<dbReference type="InterPro" id="IPR036390">
    <property type="entry name" value="WH_DNA-bd_sf"/>
</dbReference>
<organism evidence="6">
    <name type="scientific">plant metagenome</name>
    <dbReference type="NCBI Taxonomy" id="1297885"/>
    <lineage>
        <taxon>unclassified sequences</taxon>
        <taxon>metagenomes</taxon>
        <taxon>organismal metagenomes</taxon>
    </lineage>
</organism>
<proteinExistence type="predicted"/>
<dbReference type="SUPFAM" id="SSF48008">
    <property type="entry name" value="GntR ligand-binding domain-like"/>
    <property type="match status" value="1"/>
</dbReference>
<dbReference type="SUPFAM" id="SSF46785">
    <property type="entry name" value="Winged helix' DNA-binding domain"/>
    <property type="match status" value="1"/>
</dbReference>
<evidence type="ECO:0000256" key="4">
    <source>
        <dbReference type="SAM" id="MobiDB-lite"/>
    </source>
</evidence>
<name>A0A484RZN8_9ZZZZ</name>
<feature type="domain" description="HTH gntR-type" evidence="5">
    <location>
        <begin position="65"/>
        <end position="132"/>
    </location>
</feature>
<dbReference type="PROSITE" id="PS50949">
    <property type="entry name" value="HTH_GNTR"/>
    <property type="match status" value="1"/>
</dbReference>
<dbReference type="PANTHER" id="PTHR43537:SF53">
    <property type="entry name" value="HTH-TYPE TRANSCRIPTIONAL REPRESSOR NANR"/>
    <property type="match status" value="1"/>
</dbReference>
<evidence type="ECO:0000256" key="1">
    <source>
        <dbReference type="ARBA" id="ARBA00023015"/>
    </source>
</evidence>
<dbReference type="InterPro" id="IPR036388">
    <property type="entry name" value="WH-like_DNA-bd_sf"/>
</dbReference>
<reference evidence="6" key="1">
    <citation type="submission" date="2019-03" db="EMBL/GenBank/DDBJ databases">
        <authorList>
            <person name="Danneels B."/>
        </authorList>
    </citation>
    <scope>NUCLEOTIDE SEQUENCE</scope>
</reference>
<dbReference type="PANTHER" id="PTHR43537">
    <property type="entry name" value="TRANSCRIPTIONAL REGULATOR, GNTR FAMILY"/>
    <property type="match status" value="1"/>
</dbReference>
<evidence type="ECO:0000313" key="7">
    <source>
        <dbReference type="EMBL" id="VFR78781.1"/>
    </source>
</evidence>
<dbReference type="InterPro" id="IPR011711">
    <property type="entry name" value="GntR_C"/>
</dbReference>
<dbReference type="EMBL" id="CAADIZ010000067">
    <property type="protein sequence ID" value="VFS33039.1"/>
    <property type="molecule type" value="Genomic_DNA"/>
</dbReference>
<evidence type="ECO:0000313" key="6">
    <source>
        <dbReference type="EMBL" id="VFR55782.1"/>
    </source>
</evidence>
<feature type="compositionally biased region" description="Low complexity" evidence="4">
    <location>
        <begin position="1"/>
        <end position="16"/>
    </location>
</feature>
<keyword evidence="2" id="KW-0238">DNA-binding</keyword>
<dbReference type="EMBL" id="CAADIP010000026">
    <property type="protein sequence ID" value="VFR90061.1"/>
    <property type="molecule type" value="Genomic_DNA"/>
</dbReference>